<organism evidence="2 3">
    <name type="scientific">Pisolithus microcarpus 441</name>
    <dbReference type="NCBI Taxonomy" id="765257"/>
    <lineage>
        <taxon>Eukaryota</taxon>
        <taxon>Fungi</taxon>
        <taxon>Dikarya</taxon>
        <taxon>Basidiomycota</taxon>
        <taxon>Agaricomycotina</taxon>
        <taxon>Agaricomycetes</taxon>
        <taxon>Agaricomycetidae</taxon>
        <taxon>Boletales</taxon>
        <taxon>Sclerodermatineae</taxon>
        <taxon>Pisolithaceae</taxon>
        <taxon>Pisolithus</taxon>
    </lineage>
</organism>
<reference evidence="2 3" key="1">
    <citation type="submission" date="2014-04" db="EMBL/GenBank/DDBJ databases">
        <authorList>
            <consortium name="DOE Joint Genome Institute"/>
            <person name="Kuo A."/>
            <person name="Kohler A."/>
            <person name="Costa M.D."/>
            <person name="Nagy L.G."/>
            <person name="Floudas D."/>
            <person name="Copeland A."/>
            <person name="Barry K.W."/>
            <person name="Cichocki N."/>
            <person name="Veneault-Fourrey C."/>
            <person name="LaButti K."/>
            <person name="Lindquist E.A."/>
            <person name="Lipzen A."/>
            <person name="Lundell T."/>
            <person name="Morin E."/>
            <person name="Murat C."/>
            <person name="Sun H."/>
            <person name="Tunlid A."/>
            <person name="Henrissat B."/>
            <person name="Grigoriev I.V."/>
            <person name="Hibbett D.S."/>
            <person name="Martin F."/>
            <person name="Nordberg H.P."/>
            <person name="Cantor M.N."/>
            <person name="Hua S.X."/>
        </authorList>
    </citation>
    <scope>NUCLEOTIDE SEQUENCE [LARGE SCALE GENOMIC DNA]</scope>
    <source>
        <strain evidence="2 3">441</strain>
    </source>
</reference>
<feature type="non-terminal residue" evidence="2">
    <location>
        <position position="283"/>
    </location>
</feature>
<name>A0A0C9ZNY4_9AGAM</name>
<dbReference type="PANTHER" id="PTHR10622">
    <property type="entry name" value="HET DOMAIN-CONTAINING PROTEIN"/>
    <property type="match status" value="1"/>
</dbReference>
<dbReference type="EMBL" id="KN833720">
    <property type="protein sequence ID" value="KIK24002.1"/>
    <property type="molecule type" value="Genomic_DNA"/>
</dbReference>
<protein>
    <recommendedName>
        <fullName evidence="1">Heterokaryon incompatibility domain-containing protein</fullName>
    </recommendedName>
</protein>
<dbReference type="Pfam" id="PF06985">
    <property type="entry name" value="HET"/>
    <property type="match status" value="1"/>
</dbReference>
<dbReference type="InterPro" id="IPR010730">
    <property type="entry name" value="HET"/>
</dbReference>
<reference evidence="3" key="2">
    <citation type="submission" date="2015-01" db="EMBL/GenBank/DDBJ databases">
        <title>Evolutionary Origins and Diversification of the Mycorrhizal Mutualists.</title>
        <authorList>
            <consortium name="DOE Joint Genome Institute"/>
            <consortium name="Mycorrhizal Genomics Consortium"/>
            <person name="Kohler A."/>
            <person name="Kuo A."/>
            <person name="Nagy L.G."/>
            <person name="Floudas D."/>
            <person name="Copeland A."/>
            <person name="Barry K.W."/>
            <person name="Cichocki N."/>
            <person name="Veneault-Fourrey C."/>
            <person name="LaButti K."/>
            <person name="Lindquist E.A."/>
            <person name="Lipzen A."/>
            <person name="Lundell T."/>
            <person name="Morin E."/>
            <person name="Murat C."/>
            <person name="Riley R."/>
            <person name="Ohm R."/>
            <person name="Sun H."/>
            <person name="Tunlid A."/>
            <person name="Henrissat B."/>
            <person name="Grigoriev I.V."/>
            <person name="Hibbett D.S."/>
            <person name="Martin F."/>
        </authorList>
    </citation>
    <scope>NUCLEOTIDE SEQUENCE [LARGE SCALE GENOMIC DNA]</scope>
    <source>
        <strain evidence="3">441</strain>
    </source>
</reference>
<keyword evidence="3" id="KW-1185">Reference proteome</keyword>
<dbReference type="HOGENOM" id="CLU_000288_138_0_1"/>
<evidence type="ECO:0000259" key="1">
    <source>
        <dbReference type="Pfam" id="PF06985"/>
    </source>
</evidence>
<evidence type="ECO:0000313" key="3">
    <source>
        <dbReference type="Proteomes" id="UP000054018"/>
    </source>
</evidence>
<accession>A0A0C9ZNY4</accession>
<proteinExistence type="predicted"/>
<sequence>MPARLLHTHTGSLCNRDMQISEFMSSQQYKQLLSSCATCDPAQQLELIRAEVSRYFQYVMLSHRWGAGEPLFRDVEGNPIYHMSTNGACGKLQAFCLVAWERGYLWAWSDTCCIDKDSSTELQEAIGSMFLWYRQSALTIVYLSDVPDTGSFVRSEWFRRGWTLQELLAPRSILFYTRTWSLYKSVTSLNHKADVAVLEELERATGIESRFLTNFSPGVEDARSRLQWASLRATTRPEDIAYSLFGIFNLYLPIMYGESAENALGRLLSEIISRSGDISVLDW</sequence>
<dbReference type="AlphaFoldDB" id="A0A0C9ZNY4"/>
<evidence type="ECO:0000313" key="2">
    <source>
        <dbReference type="EMBL" id="KIK24002.1"/>
    </source>
</evidence>
<gene>
    <name evidence="2" type="ORF">PISMIDRAFT_39691</name>
</gene>
<dbReference type="OrthoDB" id="674604at2759"/>
<dbReference type="PANTHER" id="PTHR10622:SF10">
    <property type="entry name" value="HET DOMAIN-CONTAINING PROTEIN"/>
    <property type="match status" value="1"/>
</dbReference>
<feature type="domain" description="Heterokaryon incompatibility" evidence="1">
    <location>
        <begin position="58"/>
        <end position="146"/>
    </location>
</feature>
<dbReference type="STRING" id="765257.A0A0C9ZNY4"/>
<dbReference type="Proteomes" id="UP000054018">
    <property type="component" value="Unassembled WGS sequence"/>
</dbReference>